<dbReference type="InterPro" id="IPR046796">
    <property type="entry name" value="Transposase_32_dom"/>
</dbReference>
<feature type="compositionally biased region" description="Basic and acidic residues" evidence="1">
    <location>
        <begin position="12"/>
        <end position="24"/>
    </location>
</feature>
<evidence type="ECO:0000256" key="1">
    <source>
        <dbReference type="SAM" id="MobiDB-lite"/>
    </source>
</evidence>
<protein>
    <recommendedName>
        <fullName evidence="2">Putative plant transposon protein domain-containing protein</fullName>
    </recommendedName>
</protein>
<feature type="compositionally biased region" description="Polar residues" evidence="1">
    <location>
        <begin position="1"/>
        <end position="10"/>
    </location>
</feature>
<evidence type="ECO:0000259" key="2">
    <source>
        <dbReference type="Pfam" id="PF20167"/>
    </source>
</evidence>
<accession>A0ABU6SR84</accession>
<feature type="region of interest" description="Disordered" evidence="1">
    <location>
        <begin position="1"/>
        <end position="24"/>
    </location>
</feature>
<evidence type="ECO:0000313" key="3">
    <source>
        <dbReference type="EMBL" id="MED6138664.1"/>
    </source>
</evidence>
<name>A0ABU6SR84_9FABA</name>
<feature type="domain" description="Putative plant transposon protein" evidence="2">
    <location>
        <begin position="64"/>
        <end position="213"/>
    </location>
</feature>
<organism evidence="3 4">
    <name type="scientific">Stylosanthes scabra</name>
    <dbReference type="NCBI Taxonomy" id="79078"/>
    <lineage>
        <taxon>Eukaryota</taxon>
        <taxon>Viridiplantae</taxon>
        <taxon>Streptophyta</taxon>
        <taxon>Embryophyta</taxon>
        <taxon>Tracheophyta</taxon>
        <taxon>Spermatophyta</taxon>
        <taxon>Magnoliopsida</taxon>
        <taxon>eudicotyledons</taxon>
        <taxon>Gunneridae</taxon>
        <taxon>Pentapetalae</taxon>
        <taxon>rosids</taxon>
        <taxon>fabids</taxon>
        <taxon>Fabales</taxon>
        <taxon>Fabaceae</taxon>
        <taxon>Papilionoideae</taxon>
        <taxon>50 kb inversion clade</taxon>
        <taxon>dalbergioids sensu lato</taxon>
        <taxon>Dalbergieae</taxon>
        <taxon>Pterocarpus clade</taxon>
        <taxon>Stylosanthes</taxon>
    </lineage>
</organism>
<dbReference type="Pfam" id="PF20167">
    <property type="entry name" value="Transposase_32"/>
    <property type="match status" value="1"/>
</dbReference>
<comment type="caution">
    <text evidence="3">The sequence shown here is derived from an EMBL/GenBank/DDBJ whole genome shotgun (WGS) entry which is preliminary data.</text>
</comment>
<evidence type="ECO:0000313" key="4">
    <source>
        <dbReference type="Proteomes" id="UP001341840"/>
    </source>
</evidence>
<dbReference type="EMBL" id="JASCZI010061419">
    <property type="protein sequence ID" value="MED6138664.1"/>
    <property type="molecule type" value="Genomic_DNA"/>
</dbReference>
<keyword evidence="4" id="KW-1185">Reference proteome</keyword>
<sequence length="221" mass="25196">MTWARSTKNSSRGRDEGFPADKFDSKIHHDRSKALENRGYTHERIIRFPEGEPDFFRERVEGLGLGFIYNAFVPINVTIVQEFCANFSSGEQGTVFLRGVWIPFTENDICHHLGIHFDLLGPGIDDAFVEEIKKRKEDNLDMAMVFRVIGREDTNWANDLNIHTIPEKKLDNAILNAHASAWHKLIMANIDPKTHGTTFDMDHAIMIYVLMTEGVVNPPVS</sequence>
<dbReference type="Proteomes" id="UP001341840">
    <property type="component" value="Unassembled WGS sequence"/>
</dbReference>
<gene>
    <name evidence="3" type="ORF">PIB30_076513</name>
</gene>
<proteinExistence type="predicted"/>
<reference evidence="3 4" key="1">
    <citation type="journal article" date="2023" name="Plants (Basel)">
        <title>Bridging the Gap: Combining Genomics and Transcriptomics Approaches to Understand Stylosanthes scabra, an Orphan Legume from the Brazilian Caatinga.</title>
        <authorList>
            <person name="Ferreira-Neto J.R.C."/>
            <person name="da Silva M.D."/>
            <person name="Binneck E."/>
            <person name="de Melo N.F."/>
            <person name="da Silva R.H."/>
            <person name="de Melo A.L.T.M."/>
            <person name="Pandolfi V."/>
            <person name="Bustamante F.O."/>
            <person name="Brasileiro-Vidal A.C."/>
            <person name="Benko-Iseppon A.M."/>
        </authorList>
    </citation>
    <scope>NUCLEOTIDE SEQUENCE [LARGE SCALE GENOMIC DNA]</scope>
    <source>
        <tissue evidence="3">Leaves</tissue>
    </source>
</reference>